<dbReference type="InterPro" id="IPR038257">
    <property type="entry name" value="CRISPR-assoc_Cas3_HD_sf"/>
</dbReference>
<dbReference type="PANTHER" id="PTHR47963">
    <property type="entry name" value="DEAD-BOX ATP-DEPENDENT RNA HELICASE 47, MITOCHONDRIAL"/>
    <property type="match status" value="1"/>
</dbReference>
<dbReference type="GO" id="GO:0003723">
    <property type="term" value="F:RNA binding"/>
    <property type="evidence" value="ECO:0007669"/>
    <property type="project" value="TreeGrafter"/>
</dbReference>
<dbReference type="PANTHER" id="PTHR47963:SF9">
    <property type="entry name" value="CRISPR-ASSOCIATED ENDONUCLEASE_HELICASE CAS3"/>
    <property type="match status" value="1"/>
</dbReference>
<keyword evidence="6" id="KW-0378">Hydrolase</keyword>
<evidence type="ECO:0000256" key="9">
    <source>
        <dbReference type="ARBA" id="ARBA00023118"/>
    </source>
</evidence>
<dbReference type="Pfam" id="PF18019">
    <property type="entry name" value="Cas3_HD"/>
    <property type="match status" value="1"/>
</dbReference>
<keyword evidence="7" id="KW-0347">Helicase</keyword>
<comment type="similarity">
    <text evidence="2">In the central section; belongs to the CRISPR-associated helicase Cas3 family.</text>
</comment>
<dbReference type="SUPFAM" id="SSF52540">
    <property type="entry name" value="P-loop containing nucleoside triphosphate hydrolases"/>
    <property type="match status" value="1"/>
</dbReference>
<dbReference type="GO" id="GO:0051607">
    <property type="term" value="P:defense response to virus"/>
    <property type="evidence" value="ECO:0007669"/>
    <property type="project" value="UniProtKB-KW"/>
</dbReference>
<dbReference type="InterPro" id="IPR027417">
    <property type="entry name" value="P-loop_NTPase"/>
</dbReference>
<dbReference type="SMART" id="SM00487">
    <property type="entry name" value="DEXDc"/>
    <property type="match status" value="1"/>
</dbReference>
<dbReference type="GO" id="GO:0003724">
    <property type="term" value="F:RNA helicase activity"/>
    <property type="evidence" value="ECO:0007669"/>
    <property type="project" value="TreeGrafter"/>
</dbReference>
<dbReference type="InterPro" id="IPR054712">
    <property type="entry name" value="Cas3-like_dom"/>
</dbReference>
<keyword evidence="5" id="KW-0547">Nucleotide-binding</keyword>
<accession>A0A059U6F0</accession>
<keyword evidence="3" id="KW-0540">Nuclease</keyword>
<dbReference type="GO" id="GO:0005524">
    <property type="term" value="F:ATP binding"/>
    <property type="evidence" value="ECO:0007669"/>
    <property type="project" value="UniProtKB-KW"/>
</dbReference>
<evidence type="ECO:0000256" key="2">
    <source>
        <dbReference type="ARBA" id="ARBA00009046"/>
    </source>
</evidence>
<reference evidence="11" key="1">
    <citation type="journal article" date="2014" name="BMC Genomics">
        <title>CRISPR-Cas systems in the marine actinomycete Salinispora: linkages with phage defense, microdiversity and biogeography.</title>
        <authorList>
            <person name="Wietz M."/>
            <person name="Millan-Aguinaga N."/>
            <person name="Jensen P.R."/>
        </authorList>
    </citation>
    <scope>NUCLEOTIDE SEQUENCE</scope>
    <source>
        <strain evidence="11">CNS205</strain>
    </source>
</reference>
<evidence type="ECO:0000256" key="1">
    <source>
        <dbReference type="ARBA" id="ARBA00006847"/>
    </source>
</evidence>
<evidence type="ECO:0000256" key="7">
    <source>
        <dbReference type="ARBA" id="ARBA00022806"/>
    </source>
</evidence>
<evidence type="ECO:0000256" key="5">
    <source>
        <dbReference type="ARBA" id="ARBA00022741"/>
    </source>
</evidence>
<dbReference type="PROSITE" id="PS51643">
    <property type="entry name" value="HD_CAS3"/>
    <property type="match status" value="1"/>
</dbReference>
<proteinExistence type="inferred from homology"/>
<dbReference type="GO" id="GO:0016787">
    <property type="term" value="F:hydrolase activity"/>
    <property type="evidence" value="ECO:0007669"/>
    <property type="project" value="UniProtKB-KW"/>
</dbReference>
<evidence type="ECO:0000256" key="4">
    <source>
        <dbReference type="ARBA" id="ARBA00022723"/>
    </source>
</evidence>
<dbReference type="InterPro" id="IPR006483">
    <property type="entry name" value="CRISPR-assoc_Cas3_HD"/>
</dbReference>
<protein>
    <submittedName>
        <fullName evidence="11">Cas3 protein I-E subtype 3</fullName>
    </submittedName>
</protein>
<dbReference type="InterPro" id="IPR014001">
    <property type="entry name" value="Helicase_ATP-bd"/>
</dbReference>
<name>A0A059U6F0_SALAC</name>
<comment type="similarity">
    <text evidence="1">In the N-terminal section; belongs to the CRISPR-associated nuclease Cas3-HD family.</text>
</comment>
<dbReference type="InterPro" id="IPR041372">
    <property type="entry name" value="Cas3_C"/>
</dbReference>
<evidence type="ECO:0000256" key="6">
    <source>
        <dbReference type="ARBA" id="ARBA00022801"/>
    </source>
</evidence>
<dbReference type="InterPro" id="IPR006474">
    <property type="entry name" value="Helicase_Cas3_CRISPR-ass_core"/>
</dbReference>
<feature type="domain" description="HD Cas3-type" evidence="10">
    <location>
        <begin position="22"/>
        <end position="224"/>
    </location>
</feature>
<dbReference type="Pfam" id="PF00270">
    <property type="entry name" value="DEAD"/>
    <property type="match status" value="1"/>
</dbReference>
<dbReference type="Pfam" id="PF22590">
    <property type="entry name" value="Cas3-like_C_2"/>
    <property type="match status" value="1"/>
</dbReference>
<dbReference type="CDD" id="cd09641">
    <property type="entry name" value="Cas3''_I"/>
    <property type="match status" value="1"/>
</dbReference>
<keyword evidence="8" id="KW-0067">ATP-binding</keyword>
<evidence type="ECO:0000256" key="8">
    <source>
        <dbReference type="ARBA" id="ARBA00022840"/>
    </source>
</evidence>
<dbReference type="AlphaFoldDB" id="A0A059U6F0"/>
<dbReference type="Gene3D" id="3.40.50.300">
    <property type="entry name" value="P-loop containing nucleotide triphosphate hydrolases"/>
    <property type="match status" value="2"/>
</dbReference>
<keyword evidence="9" id="KW-0051">Antiviral defense</keyword>
<sequence length="986" mass="107846">MADWCDLSEDARLVWGKTNRDRGLVWLPLFRHLADSADVAGLLWDVWLPVTVRQRIAGSFPGGFDDGRVLVRWLAGVHDIGKATPAFTWQVGPLREAMREHGFTFDRQVEADRGRAPHGTAGQIVLTDWLTGRHGWDRASAGGYAVVVGGHHGVPPTDADLTEIRARPYLLGAGGIWPAVQDELLGWLTRRVAATDRLAVWREVILPQPVQVLLTAIVIVADWIASNEQFFPYGFRQEDASDRLQQAWEELDLPTPWRAVDTTGVDAARFLAQRFKMPPGAQPYPVQAAVLEQARAMPLPGLLIVEAPMGEGKTEAALAAVEVLAGRSGAGGCFVALPTRATSDAMFSRVLGWLSRLPDADVGRGAREAALAHGKAILNDEYSRLYRGMLPSAIGVDEGGTAVAAHGWLAGRKRKMLSSFVVGTIDQLLFAALQARHVALRHLGLAGKVVVVDEAHAYDVYMSQYLDRALEWLGAHGVPVVVLSATLPAHRRADMMQAYDVGRFGPRRGARRRRRFRAGSDEATDDDQVLRDERRYPLLSVSGVDRVPTTVGCAASGRSFDVRLERSDDDLAALADRLRTDLTDGGCVLVVRNTVARVLETADELRRLLGPKIPVSVAHSRFMAADRAAKDTWLRDTFGPPEHLTEWGRARPACHVVVASQVAEQSLDIDFDLLVTDLAPVDLILQRLGRLHRHRRAVRPGRLAQPRCLVTGVDWATVPPAPVPGSVTVYQHHALLRAAAVLLPYLDGDRPLYLPQDIAPLVQTAYGRGSVGPPGWQSTLAEAAVQADARAEVARKRADTFRVGPVQAPGVSLVGWLDASVGDSEATNGNEWRGRAHVRDDGAEALEVLILVRRGEKLVTPPWLDQGGDVEVPTDFEPSRSVARTMLRCALPLPQALTAHGGVDRIIAELERRNTFPAWEKDRLLGGELILDLDEQGRSRLTDFVLTYDRDTGLRATGYGLRATGYGLRATGQQDRPLRCPRATIR</sequence>
<dbReference type="OMA" id="MIIEAPM"/>
<gene>
    <name evidence="11" type="primary">cas3</name>
</gene>
<dbReference type="InterPro" id="IPR011545">
    <property type="entry name" value="DEAD/DEAH_box_helicase_dom"/>
</dbReference>
<evidence type="ECO:0000313" key="11">
    <source>
        <dbReference type="EMBL" id="AHZ55821.1"/>
    </source>
</evidence>
<dbReference type="GO" id="GO:0004518">
    <property type="term" value="F:nuclease activity"/>
    <property type="evidence" value="ECO:0007669"/>
    <property type="project" value="UniProtKB-KW"/>
</dbReference>
<dbReference type="NCBIfam" id="TIGR01596">
    <property type="entry name" value="cas3_HD"/>
    <property type="match status" value="1"/>
</dbReference>
<evidence type="ECO:0000259" key="10">
    <source>
        <dbReference type="PROSITE" id="PS51643"/>
    </source>
</evidence>
<dbReference type="InterPro" id="IPR050547">
    <property type="entry name" value="DEAD_box_RNA_helicases"/>
</dbReference>
<dbReference type="GO" id="GO:0046872">
    <property type="term" value="F:metal ion binding"/>
    <property type="evidence" value="ECO:0007669"/>
    <property type="project" value="UniProtKB-KW"/>
</dbReference>
<organism evidence="11">
    <name type="scientific">Salinispora arenicola</name>
    <dbReference type="NCBI Taxonomy" id="168697"/>
    <lineage>
        <taxon>Bacteria</taxon>
        <taxon>Bacillati</taxon>
        <taxon>Actinomycetota</taxon>
        <taxon>Actinomycetes</taxon>
        <taxon>Micromonosporales</taxon>
        <taxon>Micromonosporaceae</taxon>
        <taxon>Salinispora</taxon>
    </lineage>
</organism>
<keyword evidence="4" id="KW-0479">Metal-binding</keyword>
<dbReference type="EMBL" id="KJ678038">
    <property type="protein sequence ID" value="AHZ55821.1"/>
    <property type="molecule type" value="Genomic_DNA"/>
</dbReference>
<dbReference type="CDD" id="cd17930">
    <property type="entry name" value="DEXHc_cas3"/>
    <property type="match status" value="1"/>
</dbReference>
<dbReference type="Gene3D" id="1.10.3210.30">
    <property type="match status" value="1"/>
</dbReference>
<evidence type="ECO:0000256" key="3">
    <source>
        <dbReference type="ARBA" id="ARBA00022722"/>
    </source>
</evidence>
<dbReference type="Pfam" id="PF18395">
    <property type="entry name" value="Cas3_C"/>
    <property type="match status" value="1"/>
</dbReference>
<dbReference type="NCBIfam" id="TIGR01587">
    <property type="entry name" value="cas3_core"/>
    <property type="match status" value="1"/>
</dbReference>